<feature type="transmembrane region" description="Helical" evidence="2">
    <location>
        <begin position="65"/>
        <end position="85"/>
    </location>
</feature>
<keyword evidence="2" id="KW-1133">Transmembrane helix</keyword>
<evidence type="ECO:0000256" key="1">
    <source>
        <dbReference type="SAM" id="MobiDB-lite"/>
    </source>
</evidence>
<sequence>MSNNMPSYSQLTPSSSIVPSKAGLMNGSSLPQHMGVTPSFETIIIDSRVLTTCNILALHFELPTILILLIQTLVFHLILLRNACFDFEQKRHLRMWSHISIA</sequence>
<proteinExistence type="predicted"/>
<keyword evidence="2" id="KW-0812">Transmembrane</keyword>
<accession>A0A7J7JGP8</accession>
<gene>
    <name evidence="3" type="ORF">EB796_016421</name>
</gene>
<evidence type="ECO:0000313" key="3">
    <source>
        <dbReference type="EMBL" id="KAF6025275.1"/>
    </source>
</evidence>
<evidence type="ECO:0000313" key="4">
    <source>
        <dbReference type="Proteomes" id="UP000593567"/>
    </source>
</evidence>
<organism evidence="3 4">
    <name type="scientific">Bugula neritina</name>
    <name type="common">Brown bryozoan</name>
    <name type="synonym">Sertularia neritina</name>
    <dbReference type="NCBI Taxonomy" id="10212"/>
    <lineage>
        <taxon>Eukaryota</taxon>
        <taxon>Metazoa</taxon>
        <taxon>Spiralia</taxon>
        <taxon>Lophotrochozoa</taxon>
        <taxon>Bryozoa</taxon>
        <taxon>Gymnolaemata</taxon>
        <taxon>Cheilostomatida</taxon>
        <taxon>Flustrina</taxon>
        <taxon>Buguloidea</taxon>
        <taxon>Bugulidae</taxon>
        <taxon>Bugula</taxon>
    </lineage>
</organism>
<dbReference type="Proteomes" id="UP000593567">
    <property type="component" value="Unassembled WGS sequence"/>
</dbReference>
<evidence type="ECO:0000256" key="2">
    <source>
        <dbReference type="SAM" id="Phobius"/>
    </source>
</evidence>
<comment type="caution">
    <text evidence="3">The sequence shown here is derived from an EMBL/GenBank/DDBJ whole genome shotgun (WGS) entry which is preliminary data.</text>
</comment>
<protein>
    <submittedName>
        <fullName evidence="3">Uncharacterized protein</fullName>
    </submittedName>
</protein>
<dbReference type="EMBL" id="VXIV02002478">
    <property type="protein sequence ID" value="KAF6025275.1"/>
    <property type="molecule type" value="Genomic_DNA"/>
</dbReference>
<feature type="compositionally biased region" description="Polar residues" evidence="1">
    <location>
        <begin position="1"/>
        <end position="18"/>
    </location>
</feature>
<reference evidence="3" key="1">
    <citation type="submission" date="2020-06" db="EMBL/GenBank/DDBJ databases">
        <title>Draft genome of Bugula neritina, a colonial animal packing powerful symbionts and potential medicines.</title>
        <authorList>
            <person name="Rayko M."/>
        </authorList>
    </citation>
    <scope>NUCLEOTIDE SEQUENCE [LARGE SCALE GENOMIC DNA]</scope>
    <source>
        <strain evidence="3">Kwan_BN1</strain>
    </source>
</reference>
<dbReference type="AlphaFoldDB" id="A0A7J7JGP8"/>
<feature type="region of interest" description="Disordered" evidence="1">
    <location>
        <begin position="1"/>
        <end position="23"/>
    </location>
</feature>
<keyword evidence="2" id="KW-0472">Membrane</keyword>
<name>A0A7J7JGP8_BUGNE</name>
<keyword evidence="4" id="KW-1185">Reference proteome</keyword>